<dbReference type="AlphaFoldDB" id="A0A1R3GU28"/>
<proteinExistence type="predicted"/>
<gene>
    <name evidence="1" type="ORF">COLO4_33395</name>
</gene>
<reference evidence="2" key="1">
    <citation type="submission" date="2013-09" db="EMBL/GenBank/DDBJ databases">
        <title>Corchorus olitorius genome sequencing.</title>
        <authorList>
            <person name="Alam M."/>
            <person name="Haque M.S."/>
            <person name="Islam M.S."/>
            <person name="Emdad E.M."/>
            <person name="Islam M.M."/>
            <person name="Ahmed B."/>
            <person name="Halim A."/>
            <person name="Hossen Q.M.M."/>
            <person name="Hossain M.Z."/>
            <person name="Ahmed R."/>
            <person name="Khan M.M."/>
            <person name="Islam R."/>
            <person name="Rashid M.M."/>
            <person name="Khan S.A."/>
            <person name="Rahman M.S."/>
            <person name="Alam M."/>
            <person name="Yahiya A.S."/>
            <person name="Khan M.S."/>
            <person name="Azam M.S."/>
            <person name="Haque T."/>
            <person name="Lashkar M.Z.H."/>
            <person name="Akhand A.I."/>
            <person name="Morshed G."/>
            <person name="Roy S."/>
            <person name="Uddin K.S."/>
            <person name="Rabeya T."/>
            <person name="Hossain A.S."/>
            <person name="Chowdhury A."/>
            <person name="Snigdha A.R."/>
            <person name="Mortoza M.S."/>
            <person name="Matin S.A."/>
            <person name="Hoque S.M.E."/>
            <person name="Islam M.K."/>
            <person name="Roy D.K."/>
            <person name="Haider R."/>
            <person name="Moosa M.M."/>
            <person name="Elias S.M."/>
            <person name="Hasan A.M."/>
            <person name="Jahan S."/>
            <person name="Shafiuddin M."/>
            <person name="Mahmood N."/>
            <person name="Shommy N.S."/>
        </authorList>
    </citation>
    <scope>NUCLEOTIDE SEQUENCE [LARGE SCALE GENOMIC DNA]</scope>
    <source>
        <strain evidence="2">cv. O-4</strain>
    </source>
</reference>
<name>A0A1R3GU28_9ROSI</name>
<protein>
    <submittedName>
        <fullName evidence="1">Uncharacterized protein</fullName>
    </submittedName>
</protein>
<evidence type="ECO:0000313" key="2">
    <source>
        <dbReference type="Proteomes" id="UP000187203"/>
    </source>
</evidence>
<dbReference type="EMBL" id="AWUE01021600">
    <property type="protein sequence ID" value="OMO61589.1"/>
    <property type="molecule type" value="Genomic_DNA"/>
</dbReference>
<sequence length="56" mass="6569">MGDWVKILGIPEKSVELREDDPRITPERMRIALYKKDRELAQNCLKKSPQVITVFL</sequence>
<comment type="caution">
    <text evidence="1">The sequence shown here is derived from an EMBL/GenBank/DDBJ whole genome shotgun (WGS) entry which is preliminary data.</text>
</comment>
<evidence type="ECO:0000313" key="1">
    <source>
        <dbReference type="EMBL" id="OMO61589.1"/>
    </source>
</evidence>
<dbReference type="Proteomes" id="UP000187203">
    <property type="component" value="Unassembled WGS sequence"/>
</dbReference>
<organism evidence="1 2">
    <name type="scientific">Corchorus olitorius</name>
    <dbReference type="NCBI Taxonomy" id="93759"/>
    <lineage>
        <taxon>Eukaryota</taxon>
        <taxon>Viridiplantae</taxon>
        <taxon>Streptophyta</taxon>
        <taxon>Embryophyta</taxon>
        <taxon>Tracheophyta</taxon>
        <taxon>Spermatophyta</taxon>
        <taxon>Magnoliopsida</taxon>
        <taxon>eudicotyledons</taxon>
        <taxon>Gunneridae</taxon>
        <taxon>Pentapetalae</taxon>
        <taxon>rosids</taxon>
        <taxon>malvids</taxon>
        <taxon>Malvales</taxon>
        <taxon>Malvaceae</taxon>
        <taxon>Grewioideae</taxon>
        <taxon>Apeibeae</taxon>
        <taxon>Corchorus</taxon>
    </lineage>
</organism>
<keyword evidence="2" id="KW-1185">Reference proteome</keyword>
<accession>A0A1R3GU28</accession>